<evidence type="ECO:0000256" key="6">
    <source>
        <dbReference type="ARBA" id="ARBA00022741"/>
    </source>
</evidence>
<evidence type="ECO:0000259" key="14">
    <source>
        <dbReference type="Pfam" id="PF23166"/>
    </source>
</evidence>
<feature type="domain" description="Pyruvate phosphate dikinase AMP/ATP-binding" evidence="12">
    <location>
        <begin position="1366"/>
        <end position="1566"/>
    </location>
</feature>
<evidence type="ECO:0000256" key="2">
    <source>
        <dbReference type="ARBA" id="ARBA00007837"/>
    </source>
</evidence>
<feature type="compositionally biased region" description="Low complexity" evidence="11">
    <location>
        <begin position="259"/>
        <end position="272"/>
    </location>
</feature>
<gene>
    <name evidence="15" type="ORF">AMON00008_LOCUS26352</name>
</gene>
<dbReference type="GO" id="GO:0016301">
    <property type="term" value="F:kinase activity"/>
    <property type="evidence" value="ECO:0007669"/>
    <property type="project" value="UniProtKB-KW"/>
</dbReference>
<feature type="region of interest" description="Disordered" evidence="11">
    <location>
        <begin position="1195"/>
        <end position="1225"/>
    </location>
</feature>
<feature type="domain" description="Alpha-glucan water dikinase-like N-terminal Ig-like" evidence="14">
    <location>
        <begin position="459"/>
        <end position="584"/>
    </location>
</feature>
<dbReference type="Pfam" id="PF23166">
    <property type="entry name" value="Ig_N_CWD1"/>
    <property type="match status" value="2"/>
</dbReference>
<dbReference type="InterPro" id="IPR013815">
    <property type="entry name" value="ATP_grasp_subdomain_1"/>
</dbReference>
<evidence type="ECO:0000256" key="3">
    <source>
        <dbReference type="ARBA" id="ARBA00011738"/>
    </source>
</evidence>
<evidence type="ECO:0000256" key="9">
    <source>
        <dbReference type="ARBA" id="ARBA00022842"/>
    </source>
</evidence>
<protein>
    <recommendedName>
        <fullName evidence="16">Pyruvate phosphate dikinase AMP/ATP-binding domain-containing protein</fullName>
    </recommendedName>
</protein>
<accession>A0A7S4QY97</accession>
<dbReference type="SUPFAM" id="SSF56059">
    <property type="entry name" value="Glutathione synthetase ATP-binding domain-like"/>
    <property type="match status" value="1"/>
</dbReference>
<evidence type="ECO:0000256" key="5">
    <source>
        <dbReference type="ARBA" id="ARBA00022723"/>
    </source>
</evidence>
<evidence type="ECO:0000256" key="7">
    <source>
        <dbReference type="ARBA" id="ARBA00022777"/>
    </source>
</evidence>
<evidence type="ECO:0000313" key="15">
    <source>
        <dbReference type="EMBL" id="CAE4595373.1"/>
    </source>
</evidence>
<evidence type="ECO:0000256" key="1">
    <source>
        <dbReference type="ARBA" id="ARBA00001946"/>
    </source>
</evidence>
<keyword evidence="7" id="KW-0418">Kinase</keyword>
<comment type="cofactor">
    <cofactor evidence="1">
        <name>Mg(2+)</name>
        <dbReference type="ChEBI" id="CHEBI:18420"/>
    </cofactor>
</comment>
<feature type="domain" description="Alpha-glucan water dikinase phosphohistidine-like" evidence="13">
    <location>
        <begin position="1085"/>
        <end position="1192"/>
    </location>
</feature>
<dbReference type="InterPro" id="IPR056301">
    <property type="entry name" value="GWD-like_N_Ig"/>
</dbReference>
<feature type="domain" description="Alpha-glucan water dikinase-like N-terminal Ig-like" evidence="14">
    <location>
        <begin position="10"/>
        <end position="123"/>
    </location>
</feature>
<dbReference type="Gene3D" id="3.30.470.20">
    <property type="entry name" value="ATP-grasp fold, B domain"/>
    <property type="match status" value="1"/>
</dbReference>
<evidence type="ECO:0000259" key="13">
    <source>
        <dbReference type="Pfam" id="PF22973"/>
    </source>
</evidence>
<keyword evidence="4" id="KW-0808">Transferase</keyword>
<keyword evidence="6" id="KW-0547">Nucleotide-binding</keyword>
<organism evidence="15">
    <name type="scientific">Alexandrium monilatum</name>
    <dbReference type="NCBI Taxonomy" id="311494"/>
    <lineage>
        <taxon>Eukaryota</taxon>
        <taxon>Sar</taxon>
        <taxon>Alveolata</taxon>
        <taxon>Dinophyceae</taxon>
        <taxon>Gonyaulacales</taxon>
        <taxon>Pyrocystaceae</taxon>
        <taxon>Alexandrium</taxon>
    </lineage>
</organism>
<dbReference type="GO" id="GO:0005524">
    <property type="term" value="F:ATP binding"/>
    <property type="evidence" value="ECO:0007669"/>
    <property type="project" value="UniProtKB-KW"/>
</dbReference>
<name>A0A7S4QY97_9DINO</name>
<keyword evidence="9" id="KW-0460">Magnesium</keyword>
<dbReference type="PANTHER" id="PTHR46999">
    <property type="entry name" value="ALPHA-GLUCAN WATER DIKINASE 1, CHLOROPLASTIC-RELATED"/>
    <property type="match status" value="1"/>
</dbReference>
<keyword evidence="10" id="KW-0119">Carbohydrate metabolism</keyword>
<sequence>MLSEQIGGHSVKVDVLPEASGWLAFQVSATGFGDRELVMHWGVGRQNPGEWAVPSESQVRTTPEAARVQGAFQTPFPDSDADGCRTIRLEIEAGAGLKGFQFVLHRKPNEWLKAGNRNFVVDLERLTRTKSFREAVQKATDVDPEAKVSCWSCNGADIAVLATPAGASCKVRALVNSEHDLVLQYGSAGNDRRWTSSTRLQLTKLNGGCVSEGSITLAGADVNKFLMFVLHNPSANQWLKDGGRDFAFQMPKCEPMPPMQAASAPSQPVPAQDKAEAPPAGGRFKDFAAEATQEDPSARVRTWPAAQGIELAISASASEHECSVHVVVASDAALVLQYGPAGVDRAWKSSKRLPLVKAEGGLQEACFALPAASAAEYLMFVLHDGAVNRWIKDGHRDFELELPRHPEWDRLRREAEAQAAAEAAKAKQSRQAFVSGRRAREAKADVAFASFELERDCGDVDVGCRSLEGGSQVDVELRAWLHPRLGQCTLHFGVLSSGRSAEWSCPSDATSVQWPGGMVAVDKKACQAKLKALGDQVQGLDFSMPAVTKRKDGEDVVEPAIAGISFVMKDEGGSEWFKPKDGGNATVRFTFQGRWKGEWAAVVDKIVEQEVTWSSMSLKRRYDNCLEFVAKWEQQVDGLYMRRLPSWNTLVHVDSSRAVWSRMPSMPLCEVPEEDNIKSSKEEFWSWMFVWHRFSFQKFLTWERNTCTQPRMLAGTTNAITIKMAELWKAHPRCRMWIRWTLATMGRGGSAGQQIRDQILVIMHGHGIKEIHGTYYEQWHQKLHNNTTPEDIGICRAIIAYLRSNGNMSEYWKVIHEHGMSKERLASYSRPITTEPYMVSTDVGRLIKDFEDYLGILRSVHDALDLQLALDHARSVLPGHLQGKLQEVCNMGGTGFNSLDEGHGKLMRIAAAREDMLAMLNKQDTPPHMVKELLILDFTLETQQSVLIQGMTAESRLVQLSDQLKVMLTSLVGHMPMEDELQAILADWTKLAPDCAAQRWNGATESALLLKAMSDRLSRIVGELSDRCQSLMGPKAAFLGAQVGVPQRNIDVFVDEVLRGTSLIAVSLALQRLEPVLRGLAQLPPWQLISTVDKPVRGELQLIDKMMHIQDKVFKTPTILLSGAVSGEEEVPEGVLAVLVRSAKEAPDILSHCAVRARNSKVLLATCFDPAISAQLAKDFEGKWVEVRCTPDGHLHVEASKPPSGTPTSQKSDPDATEADMKASADKKVQMNLTDDLSCAWCVRPDEMTRERVGSKSLNLALLHPRLPAGVLTPQAVALPYGCMQKALTDAANATTVLPKLQEVLGRLQPSTSNEDAQVVFEEAQQLVMRMVMPEDLKGSLQGAMAQEGAKQGEERLKELFDPRDAWAAIKGVWASLFALRPWISLAKAGRSFHDLNMAVLVQELVEAKYAFVLHTVNPFTHDKDELYGELFAGRGEAIVGNYPGRALSFKVRRGGEVEVIAFPSKSVALHTQHCLIFRSDSNGEDLEGFAGAGLFESICAQSDAVGFVRLHRLPVVTDRGYRQDLLKRIAEVGWATETAFGGAPQDIEGCVDVGDRIFVVQSRPQV</sequence>
<evidence type="ECO:0008006" key="16">
    <source>
        <dbReference type="Google" id="ProtNLM"/>
    </source>
</evidence>
<proteinExistence type="inferred from homology"/>
<dbReference type="Pfam" id="PF01326">
    <property type="entry name" value="PPDK_N"/>
    <property type="match status" value="1"/>
</dbReference>
<dbReference type="Gene3D" id="3.30.1490.20">
    <property type="entry name" value="ATP-grasp fold, A domain"/>
    <property type="match status" value="1"/>
</dbReference>
<reference evidence="15" key="1">
    <citation type="submission" date="2021-01" db="EMBL/GenBank/DDBJ databases">
        <authorList>
            <person name="Corre E."/>
            <person name="Pelletier E."/>
            <person name="Niang G."/>
            <person name="Scheremetjew M."/>
            <person name="Finn R."/>
            <person name="Kale V."/>
            <person name="Holt S."/>
            <person name="Cochrane G."/>
            <person name="Meng A."/>
            <person name="Brown T."/>
            <person name="Cohen L."/>
        </authorList>
    </citation>
    <scope>NUCLEOTIDE SEQUENCE</scope>
    <source>
        <strain evidence="15">CCMP3105</strain>
    </source>
</reference>
<comment type="subunit">
    <text evidence="3">Homodimer.</text>
</comment>
<evidence type="ECO:0000256" key="8">
    <source>
        <dbReference type="ARBA" id="ARBA00022840"/>
    </source>
</evidence>
<evidence type="ECO:0000256" key="4">
    <source>
        <dbReference type="ARBA" id="ARBA00022679"/>
    </source>
</evidence>
<dbReference type="PANTHER" id="PTHR46999:SF1">
    <property type="entry name" value="ALPHA-GLUCAN WATER DIKINASE 1, CHLOROPLASTIC"/>
    <property type="match status" value="1"/>
</dbReference>
<evidence type="ECO:0000259" key="12">
    <source>
        <dbReference type="Pfam" id="PF01326"/>
    </source>
</evidence>
<comment type="similarity">
    <text evidence="2">Belongs to the PEP-utilizing enzyme family.</text>
</comment>
<feature type="region of interest" description="Disordered" evidence="11">
    <location>
        <begin position="254"/>
        <end position="282"/>
    </location>
</feature>
<keyword evidence="8" id="KW-0067">ATP-binding</keyword>
<evidence type="ECO:0000256" key="11">
    <source>
        <dbReference type="SAM" id="MobiDB-lite"/>
    </source>
</evidence>
<dbReference type="GO" id="GO:0046872">
    <property type="term" value="F:metal ion binding"/>
    <property type="evidence" value="ECO:0007669"/>
    <property type="project" value="UniProtKB-KW"/>
</dbReference>
<dbReference type="EMBL" id="HBNR01038149">
    <property type="protein sequence ID" value="CAE4595373.1"/>
    <property type="molecule type" value="Transcribed_RNA"/>
</dbReference>
<dbReference type="Pfam" id="PF22973">
    <property type="entry name" value="GWD1_pHisD"/>
    <property type="match status" value="1"/>
</dbReference>
<evidence type="ECO:0000256" key="10">
    <source>
        <dbReference type="ARBA" id="ARBA00023277"/>
    </source>
</evidence>
<keyword evidence="5" id="KW-0479">Metal-binding</keyword>
<dbReference type="InterPro" id="IPR054481">
    <property type="entry name" value="GWD1_pHisD"/>
</dbReference>
<dbReference type="InterPro" id="IPR002192">
    <property type="entry name" value="PPDK_AMP/ATP-bd"/>
</dbReference>